<dbReference type="EMBL" id="CACVBM020001147">
    <property type="protein sequence ID" value="CAA7034455.1"/>
    <property type="molecule type" value="Genomic_DNA"/>
</dbReference>
<dbReference type="Proteomes" id="UP000467841">
    <property type="component" value="Unassembled WGS sequence"/>
</dbReference>
<name>A0A6D2J5Y3_9BRAS</name>
<reference evidence="1" key="1">
    <citation type="submission" date="2020-01" db="EMBL/GenBank/DDBJ databases">
        <authorList>
            <person name="Mishra B."/>
        </authorList>
    </citation>
    <scope>NUCLEOTIDE SEQUENCE [LARGE SCALE GENOMIC DNA]</scope>
</reference>
<keyword evidence="2" id="KW-1185">Reference proteome</keyword>
<gene>
    <name evidence="1" type="ORF">MERR_LOCUS21690</name>
</gene>
<comment type="caution">
    <text evidence="1">The sequence shown here is derived from an EMBL/GenBank/DDBJ whole genome shotgun (WGS) entry which is preliminary data.</text>
</comment>
<protein>
    <submittedName>
        <fullName evidence="1">Uncharacterized protein</fullName>
    </submittedName>
</protein>
<sequence>MDLIELYNSEKLRLDILKAKHKHVQEAFMRSLSSKRDDGVCQFAQRDHRENGRRLGNAEANLVKGVMKEFEVATIRLTLLCIPDGTGKPGLPAYKVHAAIRMLAYGNAADAVDEYLRLGASTALKCLHKFNAIIFLRGGLPQKAYTKISNDYSRLERRVDFPAQ</sequence>
<evidence type="ECO:0000313" key="1">
    <source>
        <dbReference type="EMBL" id="CAA7034455.1"/>
    </source>
</evidence>
<proteinExistence type="predicted"/>
<dbReference type="PANTHER" id="PTHR47150:SF5">
    <property type="entry name" value="OS07G0546750 PROTEIN"/>
    <property type="match status" value="1"/>
</dbReference>
<evidence type="ECO:0000313" key="2">
    <source>
        <dbReference type="Proteomes" id="UP000467841"/>
    </source>
</evidence>
<organism evidence="1 2">
    <name type="scientific">Microthlaspi erraticum</name>
    <dbReference type="NCBI Taxonomy" id="1685480"/>
    <lineage>
        <taxon>Eukaryota</taxon>
        <taxon>Viridiplantae</taxon>
        <taxon>Streptophyta</taxon>
        <taxon>Embryophyta</taxon>
        <taxon>Tracheophyta</taxon>
        <taxon>Spermatophyta</taxon>
        <taxon>Magnoliopsida</taxon>
        <taxon>eudicotyledons</taxon>
        <taxon>Gunneridae</taxon>
        <taxon>Pentapetalae</taxon>
        <taxon>rosids</taxon>
        <taxon>malvids</taxon>
        <taxon>Brassicales</taxon>
        <taxon>Brassicaceae</taxon>
        <taxon>Coluteocarpeae</taxon>
        <taxon>Microthlaspi</taxon>
    </lineage>
</organism>
<dbReference type="OrthoDB" id="124998at2759"/>
<dbReference type="AlphaFoldDB" id="A0A6D2J5Y3"/>
<accession>A0A6D2J5Y3</accession>
<dbReference type="PANTHER" id="PTHR47150">
    <property type="entry name" value="OS12G0169200 PROTEIN"/>
    <property type="match status" value="1"/>
</dbReference>